<name>A0ABP9UMN8_9BACT</name>
<dbReference type="HAMAP" id="MF_00634">
    <property type="entry name" value="UPF0235"/>
    <property type="match status" value="1"/>
</dbReference>
<dbReference type="Pfam" id="PF02594">
    <property type="entry name" value="DUF167"/>
    <property type="match status" value="1"/>
</dbReference>
<sequence>MRLRVKATPNAKKSEVLGWEEDPTAGRVLRVRIAAPPVEGKANAALEKFLAQWLGVSRSQVRLEKGGTSRVKCFEVPDEVAEKLERAG</sequence>
<dbReference type="Proteomes" id="UP001476282">
    <property type="component" value="Unassembled WGS sequence"/>
</dbReference>
<comment type="similarity">
    <text evidence="1 2">Belongs to the UPF0235 family.</text>
</comment>
<dbReference type="SMART" id="SM01152">
    <property type="entry name" value="DUF167"/>
    <property type="match status" value="1"/>
</dbReference>
<dbReference type="PANTHER" id="PTHR13420:SF7">
    <property type="entry name" value="UPF0235 PROTEIN C15ORF40"/>
    <property type="match status" value="1"/>
</dbReference>
<evidence type="ECO:0000313" key="4">
    <source>
        <dbReference type="Proteomes" id="UP001476282"/>
    </source>
</evidence>
<keyword evidence="4" id="KW-1185">Reference proteome</keyword>
<gene>
    <name evidence="3" type="primary">yggU</name>
    <name evidence="3" type="ORF">Hsar01_02067</name>
</gene>
<comment type="caution">
    <text evidence="3">The sequence shown here is derived from an EMBL/GenBank/DDBJ whole genome shotgun (WGS) entry which is preliminary data.</text>
</comment>
<protein>
    <recommendedName>
        <fullName evidence="2">UPF0235 protein Hsar01_02067</fullName>
    </recommendedName>
</protein>
<evidence type="ECO:0000256" key="2">
    <source>
        <dbReference type="HAMAP-Rule" id="MF_00634"/>
    </source>
</evidence>
<dbReference type="RefSeq" id="WP_353566971.1">
    <property type="nucleotide sequence ID" value="NZ_BAABRI010000010.1"/>
</dbReference>
<dbReference type="EMBL" id="BAABRI010000010">
    <property type="protein sequence ID" value="GAA5482843.1"/>
    <property type="molecule type" value="Genomic_DNA"/>
</dbReference>
<accession>A0ABP9UMN8</accession>
<dbReference type="NCBIfam" id="TIGR00251">
    <property type="entry name" value="DUF167 family protein"/>
    <property type="match status" value="1"/>
</dbReference>
<proteinExistence type="inferred from homology"/>
<organism evidence="3 4">
    <name type="scientific">Haloferula sargassicola</name>
    <dbReference type="NCBI Taxonomy" id="490096"/>
    <lineage>
        <taxon>Bacteria</taxon>
        <taxon>Pseudomonadati</taxon>
        <taxon>Verrucomicrobiota</taxon>
        <taxon>Verrucomicrobiia</taxon>
        <taxon>Verrucomicrobiales</taxon>
        <taxon>Verrucomicrobiaceae</taxon>
        <taxon>Haloferula</taxon>
    </lineage>
</organism>
<dbReference type="InterPro" id="IPR003746">
    <property type="entry name" value="DUF167"/>
</dbReference>
<dbReference type="Gene3D" id="3.30.1200.10">
    <property type="entry name" value="YggU-like"/>
    <property type="match status" value="1"/>
</dbReference>
<dbReference type="InterPro" id="IPR036591">
    <property type="entry name" value="YggU-like_sf"/>
</dbReference>
<dbReference type="SUPFAM" id="SSF69786">
    <property type="entry name" value="YggU-like"/>
    <property type="match status" value="1"/>
</dbReference>
<evidence type="ECO:0000256" key="1">
    <source>
        <dbReference type="ARBA" id="ARBA00010364"/>
    </source>
</evidence>
<dbReference type="PANTHER" id="PTHR13420">
    <property type="entry name" value="UPF0235 PROTEIN C15ORF40"/>
    <property type="match status" value="1"/>
</dbReference>
<evidence type="ECO:0000313" key="3">
    <source>
        <dbReference type="EMBL" id="GAA5482843.1"/>
    </source>
</evidence>
<reference evidence="3 4" key="1">
    <citation type="submission" date="2024-02" db="EMBL/GenBank/DDBJ databases">
        <title>Haloferula sargassicola NBRC 104335.</title>
        <authorList>
            <person name="Ichikawa N."/>
            <person name="Katano-Makiyama Y."/>
            <person name="Hidaka K."/>
        </authorList>
    </citation>
    <scope>NUCLEOTIDE SEQUENCE [LARGE SCALE GENOMIC DNA]</scope>
    <source>
        <strain evidence="3 4">NBRC 104335</strain>
    </source>
</reference>